<proteinExistence type="predicted"/>
<name>A0ABW0L6C6_9BURK</name>
<evidence type="ECO:0000313" key="1">
    <source>
        <dbReference type="EMBL" id="MFC5460382.1"/>
    </source>
</evidence>
<accession>A0ABW0L6C6</accession>
<evidence type="ECO:0000313" key="2">
    <source>
        <dbReference type="Proteomes" id="UP001596050"/>
    </source>
</evidence>
<dbReference type="Proteomes" id="UP001596050">
    <property type="component" value="Unassembled WGS sequence"/>
</dbReference>
<dbReference type="RefSeq" id="WP_379783197.1">
    <property type="nucleotide sequence ID" value="NZ_JBHSMU010000010.1"/>
</dbReference>
<dbReference type="EMBL" id="JBHSMU010000010">
    <property type="protein sequence ID" value="MFC5460382.1"/>
    <property type="molecule type" value="Genomic_DNA"/>
</dbReference>
<keyword evidence="2" id="KW-1185">Reference proteome</keyword>
<gene>
    <name evidence="1" type="ORF">ACFPN5_11255</name>
</gene>
<reference evidence="2" key="1">
    <citation type="journal article" date="2019" name="Int. J. Syst. Evol. Microbiol.">
        <title>The Global Catalogue of Microorganisms (GCM) 10K type strain sequencing project: providing services to taxonomists for standard genome sequencing and annotation.</title>
        <authorList>
            <consortium name="The Broad Institute Genomics Platform"/>
            <consortium name="The Broad Institute Genome Sequencing Center for Infectious Disease"/>
            <person name="Wu L."/>
            <person name="Ma J."/>
        </authorList>
    </citation>
    <scope>NUCLEOTIDE SEQUENCE [LARGE SCALE GENOMIC DNA]</scope>
    <source>
        <strain evidence="2">KACC 12649</strain>
    </source>
</reference>
<sequence>MKTLVIKDLPVPHGSACSTGTEVRSLSREEMKRVQGGRLISVLVDGQPGGVVDDFALDMAIFKGDIGVRVV</sequence>
<protein>
    <submittedName>
        <fullName evidence="1">Uncharacterized protein</fullName>
    </submittedName>
</protein>
<comment type="caution">
    <text evidence="1">The sequence shown here is derived from an EMBL/GenBank/DDBJ whole genome shotgun (WGS) entry which is preliminary data.</text>
</comment>
<organism evidence="1 2">
    <name type="scientific">Massilia niabensis</name>
    <dbReference type="NCBI Taxonomy" id="544910"/>
    <lineage>
        <taxon>Bacteria</taxon>
        <taxon>Pseudomonadati</taxon>
        <taxon>Pseudomonadota</taxon>
        <taxon>Betaproteobacteria</taxon>
        <taxon>Burkholderiales</taxon>
        <taxon>Oxalobacteraceae</taxon>
        <taxon>Telluria group</taxon>
        <taxon>Massilia</taxon>
    </lineage>
</organism>